<evidence type="ECO:0000313" key="1">
    <source>
        <dbReference type="EMBL" id="GAA2497304.1"/>
    </source>
</evidence>
<evidence type="ECO:0000313" key="2">
    <source>
        <dbReference type="Proteomes" id="UP001501777"/>
    </source>
</evidence>
<reference evidence="2" key="1">
    <citation type="journal article" date="2019" name="Int. J. Syst. Evol. Microbiol.">
        <title>The Global Catalogue of Microorganisms (GCM) 10K type strain sequencing project: providing services to taxonomists for standard genome sequencing and annotation.</title>
        <authorList>
            <consortium name="The Broad Institute Genomics Platform"/>
            <consortium name="The Broad Institute Genome Sequencing Center for Infectious Disease"/>
            <person name="Wu L."/>
            <person name="Ma J."/>
        </authorList>
    </citation>
    <scope>NUCLEOTIDE SEQUENCE [LARGE SCALE GENOMIC DNA]</scope>
    <source>
        <strain evidence="2">JCM 4395</strain>
    </source>
</reference>
<name>A0ABP5ZHA7_STRLO</name>
<proteinExistence type="predicted"/>
<dbReference type="RefSeq" id="WP_344402049.1">
    <property type="nucleotide sequence ID" value="NZ_BAAASG010000009.1"/>
</dbReference>
<dbReference type="Proteomes" id="UP001501777">
    <property type="component" value="Unassembled WGS sequence"/>
</dbReference>
<sequence length="364" mass="38985">MSANASDDLAEELTLAQLTRHRQSGPLPPPIQNPALLPFNELDPEVFERVVAEVVSRRHNLGVQFYGRRGQKQHGLDIVEREPSQRRSLYQVKRYQQITEAQLREAVETYAGPVRGPNFQGDSRRFDPYRFVVVTSAQTENDTATVDALAKLQNEYAGDLVIEGWGAEALSRALRDAHHLVFAVFGPHWAEAFCGFTPSPAAQIAPEALGLVDDPAEVLGLDALQADAVAQEERTPLDAAHLLGLVADGLQAGGFPVHSAAIYRRQARNLLSGGDLSGAFSILVKLTLTAISTADHTAAAFVRMDLERTAGQLGNSAPATATVLAAVDGWSEHGSQLAAPVPALEALAAAGDEHAALLCCLVIE</sequence>
<dbReference type="EMBL" id="BAAASG010000009">
    <property type="protein sequence ID" value="GAA2497304.1"/>
    <property type="molecule type" value="Genomic_DNA"/>
</dbReference>
<organism evidence="1 2">
    <name type="scientific">Streptomyces longisporus</name>
    <dbReference type="NCBI Taxonomy" id="1948"/>
    <lineage>
        <taxon>Bacteria</taxon>
        <taxon>Bacillati</taxon>
        <taxon>Actinomycetota</taxon>
        <taxon>Actinomycetes</taxon>
        <taxon>Kitasatosporales</taxon>
        <taxon>Streptomycetaceae</taxon>
        <taxon>Streptomyces</taxon>
    </lineage>
</organism>
<keyword evidence="2" id="KW-1185">Reference proteome</keyword>
<gene>
    <name evidence="1" type="ORF">GCM10010276_43070</name>
</gene>
<accession>A0ABP5ZHA7</accession>
<evidence type="ECO:0008006" key="3">
    <source>
        <dbReference type="Google" id="ProtNLM"/>
    </source>
</evidence>
<protein>
    <recommendedName>
        <fullName evidence="3">Restriction endonuclease type IV Mrr domain-containing protein</fullName>
    </recommendedName>
</protein>
<comment type="caution">
    <text evidence="1">The sequence shown here is derived from an EMBL/GenBank/DDBJ whole genome shotgun (WGS) entry which is preliminary data.</text>
</comment>